<evidence type="ECO:0000256" key="10">
    <source>
        <dbReference type="ARBA" id="ARBA00023004"/>
    </source>
</evidence>
<dbReference type="NCBIfam" id="TIGR00203">
    <property type="entry name" value="cydB"/>
    <property type="match status" value="1"/>
</dbReference>
<evidence type="ECO:0000256" key="7">
    <source>
        <dbReference type="ARBA" id="ARBA00022723"/>
    </source>
</evidence>
<evidence type="ECO:0000256" key="1">
    <source>
        <dbReference type="ARBA" id="ARBA00004651"/>
    </source>
</evidence>
<comment type="similarity">
    <text evidence="2">Belongs to the cytochrome ubiquinol oxidase subunit 2 family.</text>
</comment>
<evidence type="ECO:0000256" key="8">
    <source>
        <dbReference type="ARBA" id="ARBA00022982"/>
    </source>
</evidence>
<keyword evidence="5" id="KW-0349">Heme</keyword>
<dbReference type="Proteomes" id="UP001597068">
    <property type="component" value="Unassembled WGS sequence"/>
</dbReference>
<evidence type="ECO:0000256" key="12">
    <source>
        <dbReference type="SAM" id="Phobius"/>
    </source>
</evidence>
<feature type="transmembrane region" description="Helical" evidence="12">
    <location>
        <begin position="122"/>
        <end position="145"/>
    </location>
</feature>
<evidence type="ECO:0000313" key="14">
    <source>
        <dbReference type="Proteomes" id="UP001597068"/>
    </source>
</evidence>
<keyword evidence="10" id="KW-0408">Iron</keyword>
<dbReference type="PANTHER" id="PTHR43141">
    <property type="entry name" value="CYTOCHROME BD2 SUBUNIT II"/>
    <property type="match status" value="1"/>
</dbReference>
<keyword evidence="11 12" id="KW-0472">Membrane</keyword>
<feature type="transmembrane region" description="Helical" evidence="12">
    <location>
        <begin position="165"/>
        <end position="186"/>
    </location>
</feature>
<accession>A0ABW3G7S8</accession>
<sequence>MSLPEIWFLAIAVLFGGYFLLEGFDFGVGMLMPFLDRRRGETPAEGDTRRRVLLNTIGPVWDGNEVWVITAVGAMFAAFPAWYAGMLSALYLPMLLVLVGLILRVVAIEWRGKIDDPRWRRWCDVGIGAGSWIPAFVWGMAFANLVRGLPVDAAGRFVGGVGDLVSPYALLGGLTTVAVFVVHGAVFLSLKTGGEMRGAATRAARRLAPVGAVVAAVFVGWTQAVHGHGWTAAPAAVCVGALAATAAVAGVRGEPSARREAIAFATTSVAIVALTALVFGSLWPAVIPSTIDPAYSLTIADAASSAYTLRIISWASLVVLPVVIGYQAWTYWVFRQRISLHHIPESIGLPLRRDVGAR</sequence>
<feature type="transmembrane region" description="Helical" evidence="12">
    <location>
        <begin position="311"/>
        <end position="334"/>
    </location>
</feature>
<feature type="transmembrane region" description="Helical" evidence="12">
    <location>
        <begin position="207"/>
        <end position="224"/>
    </location>
</feature>
<evidence type="ECO:0000256" key="2">
    <source>
        <dbReference type="ARBA" id="ARBA00007543"/>
    </source>
</evidence>
<organism evidence="13 14">
    <name type="scientific">Williamsia deligens</name>
    <dbReference type="NCBI Taxonomy" id="321325"/>
    <lineage>
        <taxon>Bacteria</taxon>
        <taxon>Bacillati</taxon>
        <taxon>Actinomycetota</taxon>
        <taxon>Actinomycetes</taxon>
        <taxon>Mycobacteriales</taxon>
        <taxon>Nocardiaceae</taxon>
        <taxon>Williamsia</taxon>
    </lineage>
</organism>
<evidence type="ECO:0000256" key="4">
    <source>
        <dbReference type="ARBA" id="ARBA00022475"/>
    </source>
</evidence>
<gene>
    <name evidence="13" type="primary">cydB</name>
    <name evidence="13" type="ORF">ACFQ04_11265</name>
</gene>
<dbReference type="InterPro" id="IPR003317">
    <property type="entry name" value="Cyt-d_oxidase_su2"/>
</dbReference>
<keyword evidence="4" id="KW-1003">Cell membrane</keyword>
<feature type="transmembrane region" description="Helical" evidence="12">
    <location>
        <begin position="90"/>
        <end position="110"/>
    </location>
</feature>
<evidence type="ECO:0000256" key="5">
    <source>
        <dbReference type="ARBA" id="ARBA00022617"/>
    </source>
</evidence>
<dbReference type="Pfam" id="PF02322">
    <property type="entry name" value="Cyt_bd_oxida_II"/>
    <property type="match status" value="1"/>
</dbReference>
<keyword evidence="3" id="KW-0813">Transport</keyword>
<evidence type="ECO:0000256" key="11">
    <source>
        <dbReference type="ARBA" id="ARBA00023136"/>
    </source>
</evidence>
<protein>
    <submittedName>
        <fullName evidence="13">Cytochrome d ubiquinol oxidase subunit II</fullName>
    </submittedName>
</protein>
<feature type="transmembrane region" description="Helical" evidence="12">
    <location>
        <begin position="261"/>
        <end position="283"/>
    </location>
</feature>
<dbReference type="PANTHER" id="PTHR43141:SF5">
    <property type="entry name" value="CYTOCHROME BD-I UBIQUINOL OXIDASE SUBUNIT 2"/>
    <property type="match status" value="1"/>
</dbReference>
<feature type="transmembrane region" description="Helical" evidence="12">
    <location>
        <begin position="230"/>
        <end position="249"/>
    </location>
</feature>
<evidence type="ECO:0000256" key="3">
    <source>
        <dbReference type="ARBA" id="ARBA00022448"/>
    </source>
</evidence>
<keyword evidence="8" id="KW-0249">Electron transport</keyword>
<keyword evidence="9 12" id="KW-1133">Transmembrane helix</keyword>
<dbReference type="RefSeq" id="WP_253645803.1">
    <property type="nucleotide sequence ID" value="NZ_BAAAMO010000002.1"/>
</dbReference>
<evidence type="ECO:0000256" key="9">
    <source>
        <dbReference type="ARBA" id="ARBA00022989"/>
    </source>
</evidence>
<comment type="caution">
    <text evidence="13">The sequence shown here is derived from an EMBL/GenBank/DDBJ whole genome shotgun (WGS) entry which is preliminary data.</text>
</comment>
<keyword evidence="7" id="KW-0479">Metal-binding</keyword>
<evidence type="ECO:0000313" key="13">
    <source>
        <dbReference type="EMBL" id="MFD0926314.1"/>
    </source>
</evidence>
<dbReference type="PIRSF" id="PIRSF000267">
    <property type="entry name" value="Cyt_oxidse_sub2"/>
    <property type="match status" value="1"/>
</dbReference>
<dbReference type="EMBL" id="JBHTIL010000001">
    <property type="protein sequence ID" value="MFD0926314.1"/>
    <property type="molecule type" value="Genomic_DNA"/>
</dbReference>
<name>A0ABW3G7S8_9NOCA</name>
<keyword evidence="14" id="KW-1185">Reference proteome</keyword>
<evidence type="ECO:0000256" key="6">
    <source>
        <dbReference type="ARBA" id="ARBA00022692"/>
    </source>
</evidence>
<proteinExistence type="inferred from homology"/>
<comment type="subcellular location">
    <subcellularLocation>
        <location evidence="1">Cell membrane</location>
        <topology evidence="1">Multi-pass membrane protein</topology>
    </subcellularLocation>
</comment>
<keyword evidence="6 12" id="KW-0812">Transmembrane</keyword>
<reference evidence="14" key="1">
    <citation type="journal article" date="2019" name="Int. J. Syst. Evol. Microbiol.">
        <title>The Global Catalogue of Microorganisms (GCM) 10K type strain sequencing project: providing services to taxonomists for standard genome sequencing and annotation.</title>
        <authorList>
            <consortium name="The Broad Institute Genomics Platform"/>
            <consortium name="The Broad Institute Genome Sequencing Center for Infectious Disease"/>
            <person name="Wu L."/>
            <person name="Ma J."/>
        </authorList>
    </citation>
    <scope>NUCLEOTIDE SEQUENCE [LARGE SCALE GENOMIC DNA]</scope>
    <source>
        <strain evidence="14">CCUG 50873</strain>
    </source>
</reference>
<feature type="transmembrane region" description="Helical" evidence="12">
    <location>
        <begin position="6"/>
        <end position="31"/>
    </location>
</feature>